<evidence type="ECO:0000256" key="1">
    <source>
        <dbReference type="ARBA" id="ARBA00004496"/>
    </source>
</evidence>
<keyword evidence="8" id="KW-0406">Ion transport</keyword>
<accession>A0A0S7Y4W1</accession>
<sequence>MKIDFEKYHSAVERTDLVRVIGKVVQVVGLIIEAQVGGVSVGDICSIRLEKEGREAHAEVVGFRENRVLLMPLGSTAGIAPGSQVVAAGKPLMVKVGKDVLGRVLNGLGEQIDGKGPILGDFECPLDADPPDPVKRPRVTEVIRVGIRAIDGMLTLGRGQRIGIFSGSGVGKSTLMGMIARNAEAEVNVIALVGERGREVRDFIEESLGEEGLKKSVVVAATSDQPPLIRLKAAFVATAIAEYFRNQGKTVILMMDSVTRFAMAQREIGLAAGEPPTTKGYTPSVFALMPRLMERSGTSVIGTITAFYTILVEGDDFNEPIADHSRSILDGHIILSRDLAARNHYPAIDVPHSVSRLMVNLVSDEHRDAAGKLREVLARYAEAEDLINIGAYVKGSNPKIDYALSKIDQVNNFLKQGTFEKIGYEETVNKLIGIFM</sequence>
<gene>
    <name evidence="11" type="ORF">AMJ44_02420</name>
</gene>
<dbReference type="GO" id="GO:0008564">
    <property type="term" value="F:protein-exporting ATPase activity"/>
    <property type="evidence" value="ECO:0007669"/>
    <property type="project" value="UniProtKB-EC"/>
</dbReference>
<dbReference type="Pfam" id="PF00006">
    <property type="entry name" value="ATP-synt_ab"/>
    <property type="match status" value="1"/>
</dbReference>
<dbReference type="InterPro" id="IPR000194">
    <property type="entry name" value="ATPase_F1/V1/A1_a/bsu_nucl-bd"/>
</dbReference>
<organism evidence="11 12">
    <name type="scientific">candidate division WOR-1 bacterium DG_54_3</name>
    <dbReference type="NCBI Taxonomy" id="1703775"/>
    <lineage>
        <taxon>Bacteria</taxon>
        <taxon>Bacillati</taxon>
        <taxon>Saganbacteria</taxon>
    </lineage>
</organism>
<keyword evidence="6" id="KW-0653">Protein transport</keyword>
<keyword evidence="5" id="KW-0067">ATP-binding</keyword>
<dbReference type="NCBIfam" id="TIGR01026">
    <property type="entry name" value="fliI_yscN"/>
    <property type="match status" value="1"/>
</dbReference>
<dbReference type="CDD" id="cd01136">
    <property type="entry name" value="ATPase_flagellum-secretory_path_III"/>
    <property type="match status" value="1"/>
</dbReference>
<dbReference type="InterPro" id="IPR022425">
    <property type="entry name" value="FliI_clade2"/>
</dbReference>
<dbReference type="SMART" id="SM00382">
    <property type="entry name" value="AAA"/>
    <property type="match status" value="1"/>
</dbReference>
<dbReference type="GO" id="GO:0044780">
    <property type="term" value="P:bacterial-type flagellum assembly"/>
    <property type="evidence" value="ECO:0007669"/>
    <property type="project" value="InterPro"/>
</dbReference>
<dbReference type="GO" id="GO:0071973">
    <property type="term" value="P:bacterial-type flagellum-dependent cell motility"/>
    <property type="evidence" value="ECO:0007669"/>
    <property type="project" value="InterPro"/>
</dbReference>
<evidence type="ECO:0000256" key="2">
    <source>
        <dbReference type="ARBA" id="ARBA00022448"/>
    </source>
</evidence>
<keyword evidence="7" id="KW-1278">Translocase</keyword>
<comment type="catalytic activity">
    <reaction evidence="9">
        <text>ATP + H2O + cellular proteinSide 1 = ADP + phosphate + cellular proteinSide 2.</text>
        <dbReference type="EC" id="7.4.2.8"/>
    </reaction>
</comment>
<evidence type="ECO:0000256" key="6">
    <source>
        <dbReference type="ARBA" id="ARBA00022927"/>
    </source>
</evidence>
<keyword evidence="3" id="KW-0963">Cytoplasm</keyword>
<dbReference type="InterPro" id="IPR003593">
    <property type="entry name" value="AAA+_ATPase"/>
</dbReference>
<evidence type="ECO:0000313" key="11">
    <source>
        <dbReference type="EMBL" id="KPJ69783.1"/>
    </source>
</evidence>
<evidence type="ECO:0000259" key="10">
    <source>
        <dbReference type="SMART" id="SM00382"/>
    </source>
</evidence>
<comment type="caution">
    <text evidence="11">The sequence shown here is derived from an EMBL/GenBank/DDBJ whole genome shotgun (WGS) entry which is preliminary data.</text>
</comment>
<evidence type="ECO:0000256" key="4">
    <source>
        <dbReference type="ARBA" id="ARBA00022741"/>
    </source>
</evidence>
<dbReference type="CDD" id="cd18114">
    <property type="entry name" value="ATP-synt_flagellum-secretory_path_III_C"/>
    <property type="match status" value="1"/>
</dbReference>
<dbReference type="InterPro" id="IPR004100">
    <property type="entry name" value="ATPase_F1/V1/A1_a/bsu_N"/>
</dbReference>
<dbReference type="FunFam" id="3.40.50.12240:FF:000002">
    <property type="entry name" value="Flagellum-specific ATP synthase FliI"/>
    <property type="match status" value="1"/>
</dbReference>
<evidence type="ECO:0000256" key="9">
    <source>
        <dbReference type="ARBA" id="ARBA00034006"/>
    </source>
</evidence>
<evidence type="ECO:0000256" key="7">
    <source>
        <dbReference type="ARBA" id="ARBA00022967"/>
    </source>
</evidence>
<dbReference type="GO" id="GO:0030257">
    <property type="term" value="C:type III protein secretion system complex"/>
    <property type="evidence" value="ECO:0007669"/>
    <property type="project" value="InterPro"/>
</dbReference>
<evidence type="ECO:0000256" key="8">
    <source>
        <dbReference type="ARBA" id="ARBA00023065"/>
    </source>
</evidence>
<dbReference type="InterPro" id="IPR020003">
    <property type="entry name" value="ATPase_a/bsu_AS"/>
</dbReference>
<dbReference type="Gene3D" id="3.40.50.12240">
    <property type="match status" value="1"/>
</dbReference>
<dbReference type="PANTHER" id="PTHR15184:SF9">
    <property type="entry name" value="SPI-1 TYPE 3 SECRETION SYSTEM ATPASE"/>
    <property type="match status" value="1"/>
</dbReference>
<evidence type="ECO:0000256" key="5">
    <source>
        <dbReference type="ARBA" id="ARBA00022840"/>
    </source>
</evidence>
<dbReference type="EMBL" id="LIZX01000014">
    <property type="protein sequence ID" value="KPJ69783.1"/>
    <property type="molecule type" value="Genomic_DNA"/>
</dbReference>
<keyword evidence="2" id="KW-0813">Transport</keyword>
<comment type="subcellular location">
    <subcellularLocation>
        <location evidence="1">Cytoplasm</location>
    </subcellularLocation>
</comment>
<reference evidence="11 12" key="1">
    <citation type="journal article" date="2015" name="Microbiome">
        <title>Genomic resolution of linkages in carbon, nitrogen, and sulfur cycling among widespread estuary sediment bacteria.</title>
        <authorList>
            <person name="Baker B.J."/>
            <person name="Lazar C.S."/>
            <person name="Teske A.P."/>
            <person name="Dick G.J."/>
        </authorList>
    </citation>
    <scope>NUCLEOTIDE SEQUENCE [LARGE SCALE GENOMIC DNA]</scope>
    <source>
        <strain evidence="11">DG_54_3</strain>
    </source>
</reference>
<keyword evidence="4" id="KW-0547">Nucleotide-binding</keyword>
<name>A0A0S7Y4W1_UNCSA</name>
<dbReference type="PANTHER" id="PTHR15184">
    <property type="entry name" value="ATP SYNTHASE"/>
    <property type="match status" value="1"/>
</dbReference>
<protein>
    <submittedName>
        <fullName evidence="11">ATP synthase</fullName>
    </submittedName>
</protein>
<dbReference type="InterPro" id="IPR005714">
    <property type="entry name" value="ATPase_T3SS_FliI/YscN"/>
</dbReference>
<dbReference type="GO" id="GO:0005737">
    <property type="term" value="C:cytoplasm"/>
    <property type="evidence" value="ECO:0007669"/>
    <property type="project" value="UniProtKB-SubCell"/>
</dbReference>
<dbReference type="AlphaFoldDB" id="A0A0S7Y4W1"/>
<evidence type="ECO:0000313" key="12">
    <source>
        <dbReference type="Proteomes" id="UP000051861"/>
    </source>
</evidence>
<feature type="domain" description="AAA+ ATPase" evidence="10">
    <location>
        <begin position="158"/>
        <end position="339"/>
    </location>
</feature>
<evidence type="ECO:0000256" key="3">
    <source>
        <dbReference type="ARBA" id="ARBA00022490"/>
    </source>
</evidence>
<dbReference type="CDD" id="cd18117">
    <property type="entry name" value="ATP-synt_flagellum-secretory_path_III_N"/>
    <property type="match status" value="1"/>
</dbReference>
<dbReference type="NCBIfam" id="TIGR03497">
    <property type="entry name" value="FliI_clade2"/>
    <property type="match status" value="1"/>
</dbReference>
<dbReference type="GO" id="GO:0046933">
    <property type="term" value="F:proton-transporting ATP synthase activity, rotational mechanism"/>
    <property type="evidence" value="ECO:0007669"/>
    <property type="project" value="TreeGrafter"/>
</dbReference>
<dbReference type="PATRIC" id="fig|1703775.3.peg.3221"/>
<dbReference type="InterPro" id="IPR027417">
    <property type="entry name" value="P-loop_NTPase"/>
</dbReference>
<dbReference type="InterPro" id="IPR040627">
    <property type="entry name" value="T3SS_ATPase_C"/>
</dbReference>
<dbReference type="InterPro" id="IPR050053">
    <property type="entry name" value="ATPase_alpha/beta_chains"/>
</dbReference>
<dbReference type="GO" id="GO:0016887">
    <property type="term" value="F:ATP hydrolysis activity"/>
    <property type="evidence" value="ECO:0007669"/>
    <property type="project" value="InterPro"/>
</dbReference>
<dbReference type="Pfam" id="PF18269">
    <property type="entry name" value="T3SS_ATPase_C"/>
    <property type="match status" value="1"/>
</dbReference>
<dbReference type="SUPFAM" id="SSF52540">
    <property type="entry name" value="P-loop containing nucleoside triphosphate hydrolases"/>
    <property type="match status" value="1"/>
</dbReference>
<dbReference type="GO" id="GO:0030254">
    <property type="term" value="P:protein secretion by the type III secretion system"/>
    <property type="evidence" value="ECO:0007669"/>
    <property type="project" value="InterPro"/>
</dbReference>
<dbReference type="PROSITE" id="PS00152">
    <property type="entry name" value="ATPASE_ALPHA_BETA"/>
    <property type="match status" value="1"/>
</dbReference>
<proteinExistence type="predicted"/>
<dbReference type="GO" id="GO:0005524">
    <property type="term" value="F:ATP binding"/>
    <property type="evidence" value="ECO:0007669"/>
    <property type="project" value="UniProtKB-KW"/>
</dbReference>
<dbReference type="Proteomes" id="UP000051861">
    <property type="component" value="Unassembled WGS sequence"/>
</dbReference>
<dbReference type="Pfam" id="PF02874">
    <property type="entry name" value="ATP-synt_ab_N"/>
    <property type="match status" value="1"/>
</dbReference>